<dbReference type="GO" id="GO:0016158">
    <property type="term" value="F:inositol hexakisphosphate 3-phosphatase activity"/>
    <property type="evidence" value="ECO:0007669"/>
    <property type="project" value="InterPro"/>
</dbReference>
<evidence type="ECO:0000259" key="3">
    <source>
        <dbReference type="PROSITE" id="PS51662"/>
    </source>
</evidence>
<feature type="chain" id="PRO_5023872362" description="BPP domain-containing protein" evidence="2">
    <location>
        <begin position="23"/>
        <end position="464"/>
    </location>
</feature>
<feature type="domain" description="BPP" evidence="3">
    <location>
        <begin position="120"/>
        <end position="447"/>
    </location>
</feature>
<protein>
    <recommendedName>
        <fullName evidence="3">BPP domain-containing protein</fullName>
    </recommendedName>
</protein>
<dbReference type="Proteomes" id="UP000326924">
    <property type="component" value="Unassembled WGS sequence"/>
</dbReference>
<feature type="signal peptide" evidence="2">
    <location>
        <begin position="1"/>
        <end position="22"/>
    </location>
</feature>
<keyword evidence="2" id="KW-0732">Signal</keyword>
<dbReference type="InParanoid" id="A0A5J5EJQ4"/>
<name>A0A5J5EJQ4_9PEZI</name>
<dbReference type="PROSITE" id="PS51662">
    <property type="entry name" value="BP_PHYTASE"/>
    <property type="match status" value="1"/>
</dbReference>
<accession>A0A5J5EJQ4</accession>
<comment type="caution">
    <text evidence="4">The sequence shown here is derived from an EMBL/GenBank/DDBJ whole genome shotgun (WGS) entry which is preliminary data.</text>
</comment>
<evidence type="ECO:0000256" key="1">
    <source>
        <dbReference type="SAM" id="MobiDB-lite"/>
    </source>
</evidence>
<dbReference type="Pfam" id="PF02333">
    <property type="entry name" value="Phytase"/>
    <property type="match status" value="2"/>
</dbReference>
<dbReference type="OrthoDB" id="10045365at2759"/>
<dbReference type="InterPro" id="IPR011042">
    <property type="entry name" value="6-blade_b-propeller_TolB-like"/>
</dbReference>
<dbReference type="Gene3D" id="2.120.10.30">
    <property type="entry name" value="TolB, C-terminal domain"/>
    <property type="match status" value="1"/>
</dbReference>
<dbReference type="AlphaFoldDB" id="A0A5J5EJQ4"/>
<sequence length="464" mass="48171">MLGVYDFFVLVAGALHLSLVEVGEIPRSTNRRWEGLSRGVYGGSNTQLPLLKPIIDASGPDVNTAYHPGSVPSPSACKGCSGNGFCPSGGNSSSSCCACFSGYTAPISSASTPAPCMGPAWATTTSAAAASPAGTVKTVPSSGADGGDPAIWIHPTDASQPRTIATTKSAQGAGLSVYDLAGNKVSSIYAGEPNNVDVIYNFPFRKPSRRPIKISRNGTSPLPLPGGGGGGSQPTKNGNKVYGSCTYTSPTTGKVCLFANAKTAEYLQYELFVTPEGGLATTLVRSFVAGNGGQVEGCVADDRNAVVFIGGEPYGLWKYPAEPEANIHTRVLVDSVDGDLFADVEGVTLVHGRTKNQGYIIVSCQGVSAFNIYDQFRRTMTVGKSVDGSVDAVTNTDGVAAVGTRVNRDFPSGLMVVHDDVNQNLDGTRNAEAAFKLVSLAAVLLGLEEVDAEWSSYENSSVKL</sequence>
<evidence type="ECO:0000313" key="4">
    <source>
        <dbReference type="EMBL" id="KAA8895434.1"/>
    </source>
</evidence>
<evidence type="ECO:0000313" key="5">
    <source>
        <dbReference type="Proteomes" id="UP000326924"/>
    </source>
</evidence>
<keyword evidence="5" id="KW-1185">Reference proteome</keyword>
<feature type="region of interest" description="Disordered" evidence="1">
    <location>
        <begin position="210"/>
        <end position="236"/>
    </location>
</feature>
<dbReference type="InterPro" id="IPR003431">
    <property type="entry name" value="B-propeller_Phytase"/>
</dbReference>
<evidence type="ECO:0000256" key="2">
    <source>
        <dbReference type="SAM" id="SignalP"/>
    </source>
</evidence>
<proteinExistence type="predicted"/>
<organism evidence="4 5">
    <name type="scientific">Sphaerosporella brunnea</name>
    <dbReference type="NCBI Taxonomy" id="1250544"/>
    <lineage>
        <taxon>Eukaryota</taxon>
        <taxon>Fungi</taxon>
        <taxon>Dikarya</taxon>
        <taxon>Ascomycota</taxon>
        <taxon>Pezizomycotina</taxon>
        <taxon>Pezizomycetes</taxon>
        <taxon>Pezizales</taxon>
        <taxon>Pyronemataceae</taxon>
        <taxon>Sphaerosporella</taxon>
    </lineage>
</organism>
<reference evidence="4 5" key="1">
    <citation type="submission" date="2019-09" db="EMBL/GenBank/DDBJ databases">
        <title>Draft genome of the ectomycorrhizal ascomycete Sphaerosporella brunnea.</title>
        <authorList>
            <consortium name="DOE Joint Genome Institute"/>
            <person name="Benucci G.M."/>
            <person name="Marozzi G."/>
            <person name="Antonielli L."/>
            <person name="Sanchez S."/>
            <person name="Marco P."/>
            <person name="Wang X."/>
            <person name="Falini L.B."/>
            <person name="Barry K."/>
            <person name="Haridas S."/>
            <person name="Lipzen A."/>
            <person name="Labutti K."/>
            <person name="Grigoriev I.V."/>
            <person name="Murat C."/>
            <person name="Martin F."/>
            <person name="Albertini E."/>
            <person name="Donnini D."/>
            <person name="Bonito G."/>
        </authorList>
    </citation>
    <scope>NUCLEOTIDE SEQUENCE [LARGE SCALE GENOMIC DNA]</scope>
    <source>
        <strain evidence="4 5">Sb_GMNB300</strain>
    </source>
</reference>
<dbReference type="SUPFAM" id="SSF50956">
    <property type="entry name" value="Thermostable phytase (3-phytase)"/>
    <property type="match status" value="1"/>
</dbReference>
<gene>
    <name evidence="4" type="ORF">FN846DRAFT_894176</name>
</gene>
<dbReference type="EMBL" id="VXIS01000265">
    <property type="protein sequence ID" value="KAA8895434.1"/>
    <property type="molecule type" value="Genomic_DNA"/>
</dbReference>